<evidence type="ECO:0000313" key="2">
    <source>
        <dbReference type="Proteomes" id="UP000182589"/>
    </source>
</evidence>
<proteinExistence type="predicted"/>
<protein>
    <submittedName>
        <fullName evidence="1">Uncharacterized protein</fullName>
    </submittedName>
</protein>
<evidence type="ECO:0000313" key="1">
    <source>
        <dbReference type="EMBL" id="SDW41982.1"/>
    </source>
</evidence>
<dbReference type="Proteomes" id="UP000182589">
    <property type="component" value="Unassembled WGS sequence"/>
</dbReference>
<dbReference type="AlphaFoldDB" id="A0A1H2TDL4"/>
<name>A0A1H2TDL4_9BACL</name>
<sequence>MSEQALPIRMRQVFQPLHPAWGIPLRDLRRSLYAEQIMSALIDELQVCEHSAKITAKLGLIQQETSRMRGVAIGHCIRLHFIPDEASTEQERTRQLLLIAMRRADEADEHAERELTGLQKPYVEAEWLRSLGLWHRERRRWLHKALAALAREEE</sequence>
<keyword evidence="2" id="KW-1185">Reference proteome</keyword>
<reference evidence="2" key="1">
    <citation type="submission" date="2016-10" db="EMBL/GenBank/DDBJ databases">
        <authorList>
            <person name="Varghese N."/>
        </authorList>
    </citation>
    <scope>NUCLEOTIDE SEQUENCE [LARGE SCALE GENOMIC DNA]</scope>
    <source>
        <strain evidence="2">DSM 12489</strain>
    </source>
</reference>
<gene>
    <name evidence="1" type="ORF">SAMN04489725_105186</name>
</gene>
<dbReference type="EMBL" id="FNOJ01000005">
    <property type="protein sequence ID" value="SDW41982.1"/>
    <property type="molecule type" value="Genomic_DNA"/>
</dbReference>
<dbReference type="RefSeq" id="WP_074692604.1">
    <property type="nucleotide sequence ID" value="NZ_BSRA01000007.1"/>
</dbReference>
<accession>A0A1H2TDL4</accession>
<organism evidence="1 2">
    <name type="scientific">Alicyclobacillus hesperidum</name>
    <dbReference type="NCBI Taxonomy" id="89784"/>
    <lineage>
        <taxon>Bacteria</taxon>
        <taxon>Bacillati</taxon>
        <taxon>Bacillota</taxon>
        <taxon>Bacilli</taxon>
        <taxon>Bacillales</taxon>
        <taxon>Alicyclobacillaceae</taxon>
        <taxon>Alicyclobacillus</taxon>
    </lineage>
</organism>